<gene>
    <name evidence="4" type="ORF">GDO81_001577</name>
</gene>
<comment type="caution">
    <text evidence="4">The sequence shown here is derived from an EMBL/GenBank/DDBJ whole genome shotgun (WGS) entry which is preliminary data.</text>
</comment>
<dbReference type="Proteomes" id="UP000824782">
    <property type="component" value="Unassembled WGS sequence"/>
</dbReference>
<name>A0AAV7DHJ5_ENGPU</name>
<feature type="domain" description="Spermatogenesis-associated protein 6 N-terminal" evidence="3">
    <location>
        <begin position="7"/>
        <end position="75"/>
    </location>
</feature>
<dbReference type="AlphaFoldDB" id="A0AAV7DHJ5"/>
<dbReference type="PANTHER" id="PTHR16435">
    <property type="entry name" value="SPERMATOGENESIS-ASSOCIATED PROTEIN 6 SPATA6"/>
    <property type="match status" value="1"/>
</dbReference>
<dbReference type="InterPro" id="IPR042769">
    <property type="entry name" value="SPATA6_fam"/>
</dbReference>
<dbReference type="PANTHER" id="PTHR16435:SF5">
    <property type="entry name" value="SPERMATOGENESIS ASSOCIATED 6-LIKE PROTEIN"/>
    <property type="match status" value="1"/>
</dbReference>
<evidence type="ECO:0000259" key="3">
    <source>
        <dbReference type="Pfam" id="PF14909"/>
    </source>
</evidence>
<organism evidence="4 5">
    <name type="scientific">Engystomops pustulosus</name>
    <name type="common">Tungara frog</name>
    <name type="synonym">Physalaemus pustulosus</name>
    <dbReference type="NCBI Taxonomy" id="76066"/>
    <lineage>
        <taxon>Eukaryota</taxon>
        <taxon>Metazoa</taxon>
        <taxon>Chordata</taxon>
        <taxon>Craniata</taxon>
        <taxon>Vertebrata</taxon>
        <taxon>Euteleostomi</taxon>
        <taxon>Amphibia</taxon>
        <taxon>Batrachia</taxon>
        <taxon>Anura</taxon>
        <taxon>Neobatrachia</taxon>
        <taxon>Hyloidea</taxon>
        <taxon>Leptodactylidae</taxon>
        <taxon>Leiuperinae</taxon>
        <taxon>Engystomops</taxon>
    </lineage>
</organism>
<evidence type="ECO:0000256" key="1">
    <source>
        <dbReference type="ARBA" id="ARBA00006215"/>
    </source>
</evidence>
<dbReference type="Pfam" id="PF14909">
    <property type="entry name" value="SPATA6"/>
    <property type="match status" value="1"/>
</dbReference>
<comment type="similarity">
    <text evidence="1">Belongs to the SPATA6 family.</text>
</comment>
<dbReference type="InterPro" id="IPR032732">
    <property type="entry name" value="SPATA6_N"/>
</dbReference>
<keyword evidence="2" id="KW-0597">Phosphoprotein</keyword>
<dbReference type="GO" id="GO:0032027">
    <property type="term" value="F:myosin light chain binding"/>
    <property type="evidence" value="ECO:0007669"/>
    <property type="project" value="InterPro"/>
</dbReference>
<proteinExistence type="inferred from homology"/>
<evidence type="ECO:0000256" key="2">
    <source>
        <dbReference type="ARBA" id="ARBA00022553"/>
    </source>
</evidence>
<accession>A0AAV7DHJ5</accession>
<dbReference type="GO" id="GO:0120212">
    <property type="term" value="C:sperm head-tail coupling apparatus"/>
    <property type="evidence" value="ECO:0007669"/>
    <property type="project" value="InterPro"/>
</dbReference>
<evidence type="ECO:0000313" key="5">
    <source>
        <dbReference type="Proteomes" id="UP000824782"/>
    </source>
</evidence>
<reference evidence="4" key="1">
    <citation type="thesis" date="2020" institute="ProQuest LLC" country="789 East Eisenhower Parkway, Ann Arbor, MI, USA">
        <title>Comparative Genomics and Chromosome Evolution.</title>
        <authorList>
            <person name="Mudd A.B."/>
        </authorList>
    </citation>
    <scope>NUCLEOTIDE SEQUENCE</scope>
    <source>
        <strain evidence="4">237g6f4</strain>
        <tissue evidence="4">Blood</tissue>
    </source>
</reference>
<dbReference type="EMBL" id="WNYA01000001">
    <property type="protein sequence ID" value="KAG8595622.1"/>
    <property type="molecule type" value="Genomic_DNA"/>
</dbReference>
<dbReference type="GO" id="GO:0007283">
    <property type="term" value="P:spermatogenesis"/>
    <property type="evidence" value="ECO:0007669"/>
    <property type="project" value="InterPro"/>
</dbReference>
<sequence>MPLKVVVELQIHAVTCPGVFLPDKDDIFLNVSILGQSKETRCLPAVFPILFHEKMRFEKTFQKAVNPATVVELLE</sequence>
<feature type="non-terminal residue" evidence="4">
    <location>
        <position position="75"/>
    </location>
</feature>
<keyword evidence="5" id="KW-1185">Reference proteome</keyword>
<protein>
    <recommendedName>
        <fullName evidence="3">Spermatogenesis-associated protein 6 N-terminal domain-containing protein</fullName>
    </recommendedName>
</protein>
<evidence type="ECO:0000313" key="4">
    <source>
        <dbReference type="EMBL" id="KAG8595622.1"/>
    </source>
</evidence>